<reference evidence="11 12" key="2">
    <citation type="journal article" date="2008" name="Int. J. Syst. Evol. Microbiol.">
        <title>Methanocella paludicola gen. nov., sp. nov., a methane-producing archaeon, the first isolate of the lineage 'Rice Cluster I', and proposal of the new archaeal order Methanocellales ord. nov.</title>
        <authorList>
            <person name="Sakai S."/>
            <person name="Imachi H."/>
            <person name="Hanada S."/>
            <person name="Ohashi A."/>
            <person name="Harada H."/>
            <person name="Kamagata Y."/>
        </authorList>
    </citation>
    <scope>NUCLEOTIDE SEQUENCE [LARGE SCALE GENOMIC DNA]</scope>
    <source>
        <strain evidence="12">DSM 17711 / JCM 13418 / NBRC 101707 / SANAE</strain>
    </source>
</reference>
<keyword evidence="4 8" id="KW-0548">Nucleotidyltransferase</keyword>
<reference evidence="11 12" key="1">
    <citation type="journal article" date="2007" name="Appl. Environ. Microbiol.">
        <title>Isolation of key methanogens for global methane emission from rice paddy fields: a novel isolate affiliated with the clone cluster rice cluster I.</title>
        <authorList>
            <person name="Sakai S."/>
            <person name="Imachi H."/>
            <person name="Sekiguchi Y."/>
            <person name="Ohashi A."/>
            <person name="Harada H."/>
            <person name="Kamagata Y."/>
        </authorList>
    </citation>
    <scope>NUCLEOTIDE SEQUENCE [LARGE SCALE GENOMIC DNA]</scope>
    <source>
        <strain evidence="12">DSM 17711 / JCM 13418 / NBRC 101707 / SANAE</strain>
    </source>
</reference>
<dbReference type="GO" id="GO:0005524">
    <property type="term" value="F:ATP binding"/>
    <property type="evidence" value="ECO:0007669"/>
    <property type="project" value="UniProtKB-KW"/>
</dbReference>
<dbReference type="Pfam" id="PF01467">
    <property type="entry name" value="CTP_transf_like"/>
    <property type="match status" value="1"/>
</dbReference>
<organism evidence="11 12">
    <name type="scientific">Methanocella paludicola (strain DSM 17711 / JCM 13418 / NBRC 101707 / SANAE)</name>
    <dbReference type="NCBI Taxonomy" id="304371"/>
    <lineage>
        <taxon>Archaea</taxon>
        <taxon>Methanobacteriati</taxon>
        <taxon>Methanobacteriota</taxon>
        <taxon>Stenosarchaea group</taxon>
        <taxon>Methanomicrobia</taxon>
        <taxon>Methanocellales</taxon>
        <taxon>Methanocellaceae</taxon>
        <taxon>Methanocella</taxon>
    </lineage>
</organism>
<protein>
    <recommendedName>
        <fullName evidence="8 9">Nicotinamide-nucleotide adenylyltransferase</fullName>
        <ecNumber evidence="8 9">2.7.7.1</ecNumber>
    </recommendedName>
    <alternativeName>
        <fullName evidence="8">NAD(+) diphosphorylase</fullName>
    </alternativeName>
    <alternativeName>
        <fullName evidence="8">NAD(+) pyrophosphorylase</fullName>
    </alternativeName>
    <alternativeName>
        <fullName evidence="8">NMN adenylyltransferase</fullName>
    </alternativeName>
</protein>
<evidence type="ECO:0000256" key="3">
    <source>
        <dbReference type="ARBA" id="ARBA00022679"/>
    </source>
</evidence>
<dbReference type="InterPro" id="IPR014729">
    <property type="entry name" value="Rossmann-like_a/b/a_fold"/>
</dbReference>
<dbReference type="NCBIfam" id="NF002243">
    <property type="entry name" value="PRK01153.1"/>
    <property type="match status" value="1"/>
</dbReference>
<evidence type="ECO:0000259" key="10">
    <source>
        <dbReference type="Pfam" id="PF01467"/>
    </source>
</evidence>
<dbReference type="GO" id="GO:0009435">
    <property type="term" value="P:NAD+ biosynthetic process"/>
    <property type="evidence" value="ECO:0007669"/>
    <property type="project" value="UniProtKB-UniRule"/>
</dbReference>
<dbReference type="GO" id="GO:0005737">
    <property type="term" value="C:cytoplasm"/>
    <property type="evidence" value="ECO:0007669"/>
    <property type="project" value="UniProtKB-SubCell"/>
</dbReference>
<dbReference type="RefSeq" id="WP_012901057.1">
    <property type="nucleotide sequence ID" value="NC_013665.1"/>
</dbReference>
<dbReference type="InterPro" id="IPR006418">
    <property type="entry name" value="NMN_Atrans_arc"/>
</dbReference>
<comment type="catalytic activity">
    <reaction evidence="8">
        <text>beta-nicotinamide D-ribonucleotide + ATP + H(+) = diphosphate + NAD(+)</text>
        <dbReference type="Rhea" id="RHEA:21360"/>
        <dbReference type="ChEBI" id="CHEBI:14649"/>
        <dbReference type="ChEBI" id="CHEBI:15378"/>
        <dbReference type="ChEBI" id="CHEBI:30616"/>
        <dbReference type="ChEBI" id="CHEBI:33019"/>
        <dbReference type="ChEBI" id="CHEBI:57540"/>
        <dbReference type="EC" id="2.7.7.1"/>
    </reaction>
</comment>
<comment type="similarity">
    <text evidence="1 8">Belongs to the archaeal NMN adenylyltransferase family.</text>
</comment>
<evidence type="ECO:0000256" key="8">
    <source>
        <dbReference type="HAMAP-Rule" id="MF_00243"/>
    </source>
</evidence>
<dbReference type="EC" id="2.7.7.1" evidence="8 9"/>
<dbReference type="InterPro" id="IPR004821">
    <property type="entry name" value="Cyt_trans-like"/>
</dbReference>
<dbReference type="GO" id="GO:0000309">
    <property type="term" value="F:nicotinamide-nucleotide adenylyltransferase activity"/>
    <property type="evidence" value="ECO:0007669"/>
    <property type="project" value="UniProtKB-UniRule"/>
</dbReference>
<comment type="pathway">
    <text evidence="8">Cofactor biosynthesis; NAD(+) biosynthesis; NAD(+) from nicotinamide D-ribonucleotide: step 1/1.</text>
</comment>
<dbReference type="NCBIfam" id="TIGR01527">
    <property type="entry name" value="arch_NMN_Atrans"/>
    <property type="match status" value="1"/>
</dbReference>
<evidence type="ECO:0000256" key="5">
    <source>
        <dbReference type="ARBA" id="ARBA00022741"/>
    </source>
</evidence>
<evidence type="ECO:0000256" key="1">
    <source>
        <dbReference type="ARBA" id="ARBA00010124"/>
    </source>
</evidence>
<dbReference type="KEGG" id="mpd:MCP_2311"/>
<keyword evidence="3 8" id="KW-0808">Transferase</keyword>
<dbReference type="Gene3D" id="3.40.50.620">
    <property type="entry name" value="HUPs"/>
    <property type="match status" value="1"/>
</dbReference>
<dbReference type="eggNOG" id="arCOG00972">
    <property type="taxonomic scope" value="Archaea"/>
</dbReference>
<dbReference type="FunCoup" id="D1Z111">
    <property type="interactions" value="11"/>
</dbReference>
<keyword evidence="5 8" id="KW-0547">Nucleotide-binding</keyword>
<dbReference type="InParanoid" id="D1Z111"/>
<keyword evidence="7 8" id="KW-0520">NAD</keyword>
<dbReference type="AlphaFoldDB" id="D1Z111"/>
<dbReference type="STRING" id="304371.MCP_2311"/>
<evidence type="ECO:0000313" key="11">
    <source>
        <dbReference type="EMBL" id="BAI62383.1"/>
    </source>
</evidence>
<keyword evidence="6 8" id="KW-0067">ATP-binding</keyword>
<evidence type="ECO:0000256" key="2">
    <source>
        <dbReference type="ARBA" id="ARBA00022642"/>
    </source>
</evidence>
<dbReference type="PANTHER" id="PTHR21342:SF0">
    <property type="entry name" value="BIFUNCTIONAL NMN ADENYLYLTRANSFERASE_NUDIX HYDROLASE"/>
    <property type="match status" value="1"/>
</dbReference>
<feature type="domain" description="Cytidyltransferase-like" evidence="10">
    <location>
        <begin position="8"/>
        <end position="136"/>
    </location>
</feature>
<dbReference type="GeneID" id="8682113"/>
<accession>D1Z111</accession>
<dbReference type="CDD" id="cd02166">
    <property type="entry name" value="NMNAT_Archaea"/>
    <property type="match status" value="1"/>
</dbReference>
<dbReference type="Proteomes" id="UP000001882">
    <property type="component" value="Chromosome"/>
</dbReference>
<dbReference type="SUPFAM" id="SSF52374">
    <property type="entry name" value="Nucleotidylyl transferase"/>
    <property type="match status" value="1"/>
</dbReference>
<sequence length="181" mass="20856">MDSKKRGFYIGRFQPFHLGHRKVITEIAKQVDELVIGIGSAQQSHTPENPFTAGERIMMISRSLEDLDLYYYVIPISDIYRNAIWVAHVRSMTPPFTDVYSNNPLVSRLFHEAGYEVQYSPMYNRQEYSGTEIRRRMLAGEDWEKLVPAEVVDVIHEIKGVERLKAVAVKGDIEDVIAERP</sequence>
<keyword evidence="2 8" id="KW-0662">Pyridine nucleotide biosynthesis</keyword>
<name>D1Z111_METPS</name>
<evidence type="ECO:0000256" key="4">
    <source>
        <dbReference type="ARBA" id="ARBA00022695"/>
    </source>
</evidence>
<keyword evidence="8" id="KW-0963">Cytoplasm</keyword>
<gene>
    <name evidence="11" type="ordered locus">MCP_2311</name>
</gene>
<dbReference type="OrthoDB" id="264480at2157"/>
<dbReference type="PATRIC" id="fig|304371.9.peg.2352"/>
<evidence type="ECO:0000256" key="6">
    <source>
        <dbReference type="ARBA" id="ARBA00022840"/>
    </source>
</evidence>
<dbReference type="UniPathway" id="UPA00253">
    <property type="reaction ID" value="UER00600"/>
</dbReference>
<evidence type="ECO:0000313" key="12">
    <source>
        <dbReference type="Proteomes" id="UP000001882"/>
    </source>
</evidence>
<evidence type="ECO:0000256" key="9">
    <source>
        <dbReference type="NCBIfam" id="TIGR01527"/>
    </source>
</evidence>
<comment type="subcellular location">
    <subcellularLocation>
        <location evidence="8">Cytoplasm</location>
    </subcellularLocation>
</comment>
<dbReference type="NCBIfam" id="TIGR00125">
    <property type="entry name" value="cyt_tran_rel"/>
    <property type="match status" value="1"/>
</dbReference>
<keyword evidence="12" id="KW-1185">Reference proteome</keyword>
<dbReference type="HAMAP" id="MF_00243">
    <property type="entry name" value="NMN_adenylyltr"/>
    <property type="match status" value="1"/>
</dbReference>
<reference evidence="12" key="3">
    <citation type="journal article" date="2011" name="PLoS ONE">
        <title>Genome sequence of a mesophilic hydrogenotrophic methanogen Methanocella paludicola, the first cultivated representative of the order Methanocellales.</title>
        <authorList>
            <person name="Sakai S."/>
            <person name="Takaki Y."/>
            <person name="Shimamura S."/>
            <person name="Sekine M."/>
            <person name="Tajima T."/>
            <person name="Kosugi H."/>
            <person name="Ichikawa N."/>
            <person name="Tasumi E."/>
            <person name="Hiraki A.T."/>
            <person name="Shimizu A."/>
            <person name="Kato Y."/>
            <person name="Nishiko R."/>
            <person name="Mori K."/>
            <person name="Fujita N."/>
            <person name="Imachi H."/>
            <person name="Takai K."/>
        </authorList>
    </citation>
    <scope>NUCLEOTIDE SEQUENCE [LARGE SCALE GENOMIC DNA]</scope>
    <source>
        <strain evidence="12">DSM 17711 / JCM 13418 / NBRC 101707 / SANAE</strain>
    </source>
</reference>
<dbReference type="EMBL" id="AP011532">
    <property type="protein sequence ID" value="BAI62383.1"/>
    <property type="molecule type" value="Genomic_DNA"/>
</dbReference>
<dbReference type="PANTHER" id="PTHR21342">
    <property type="entry name" value="PHOSPHOPANTETHEINE ADENYLYLTRANSFERASE"/>
    <property type="match status" value="1"/>
</dbReference>
<proteinExistence type="inferred from homology"/>
<evidence type="ECO:0000256" key="7">
    <source>
        <dbReference type="ARBA" id="ARBA00023027"/>
    </source>
</evidence>